<dbReference type="GO" id="GO:0006417">
    <property type="term" value="P:regulation of translation"/>
    <property type="evidence" value="ECO:0007669"/>
    <property type="project" value="TreeGrafter"/>
</dbReference>
<evidence type="ECO:0000313" key="2">
    <source>
        <dbReference type="EMBL" id="KAK4767464.1"/>
    </source>
</evidence>
<dbReference type="Proteomes" id="UP001346149">
    <property type="component" value="Unassembled WGS sequence"/>
</dbReference>
<dbReference type="PANTHER" id="PTHR23346:SF7">
    <property type="entry name" value="STALLED RIBOSOME SENSOR GCN1"/>
    <property type="match status" value="1"/>
</dbReference>
<dbReference type="GO" id="GO:0034198">
    <property type="term" value="P:cellular response to amino acid starvation"/>
    <property type="evidence" value="ECO:0007669"/>
    <property type="project" value="TreeGrafter"/>
</dbReference>
<dbReference type="Pfam" id="PF25801">
    <property type="entry name" value="HEAT_GCN1_C_2"/>
    <property type="match status" value="1"/>
</dbReference>
<dbReference type="AlphaFoldDB" id="A0AAN7QH18"/>
<keyword evidence="1" id="KW-0677">Repeat</keyword>
<dbReference type="GO" id="GO:0005829">
    <property type="term" value="C:cytosol"/>
    <property type="evidence" value="ECO:0007669"/>
    <property type="project" value="TreeGrafter"/>
</dbReference>
<protein>
    <submittedName>
        <fullName evidence="2">Uncharacterized protein</fullName>
    </submittedName>
</protein>
<accession>A0AAN7QH18</accession>
<evidence type="ECO:0000313" key="3">
    <source>
        <dbReference type="Proteomes" id="UP001346149"/>
    </source>
</evidence>
<dbReference type="SUPFAM" id="SSF48371">
    <property type="entry name" value="ARM repeat"/>
    <property type="match status" value="1"/>
</dbReference>
<sequence>MVENDNDTSDVGVREAFLIALKGVLKHAGNSISAPVRIRVYDNLRDLILHDDDQVRVSSAKILGITSQYMEGEQLNDLFEGLLKSSSSSSWSARHGSLLTISSILRHKFSALTGSPSFRLIVD</sequence>
<dbReference type="GO" id="GO:0019887">
    <property type="term" value="F:protein kinase regulator activity"/>
    <property type="evidence" value="ECO:0007669"/>
    <property type="project" value="TreeGrafter"/>
</dbReference>
<dbReference type="EMBL" id="JAXQNO010000022">
    <property type="protein sequence ID" value="KAK4767464.1"/>
    <property type="molecule type" value="Genomic_DNA"/>
</dbReference>
<comment type="caution">
    <text evidence="2">The sequence shown here is derived from an EMBL/GenBank/DDBJ whole genome shotgun (WGS) entry which is preliminary data.</text>
</comment>
<gene>
    <name evidence="2" type="ORF">SAY86_015214</name>
</gene>
<organism evidence="2 3">
    <name type="scientific">Trapa natans</name>
    <name type="common">Water chestnut</name>
    <dbReference type="NCBI Taxonomy" id="22666"/>
    <lineage>
        <taxon>Eukaryota</taxon>
        <taxon>Viridiplantae</taxon>
        <taxon>Streptophyta</taxon>
        <taxon>Embryophyta</taxon>
        <taxon>Tracheophyta</taxon>
        <taxon>Spermatophyta</taxon>
        <taxon>Magnoliopsida</taxon>
        <taxon>eudicotyledons</taxon>
        <taxon>Gunneridae</taxon>
        <taxon>Pentapetalae</taxon>
        <taxon>rosids</taxon>
        <taxon>malvids</taxon>
        <taxon>Myrtales</taxon>
        <taxon>Lythraceae</taxon>
        <taxon>Trapa</taxon>
    </lineage>
</organism>
<dbReference type="PANTHER" id="PTHR23346">
    <property type="entry name" value="TRANSLATIONAL ACTIVATOR GCN1-RELATED"/>
    <property type="match status" value="1"/>
</dbReference>
<reference evidence="2 3" key="1">
    <citation type="journal article" date="2023" name="Hortic Res">
        <title>Pangenome of water caltrop reveals structural variations and asymmetric subgenome divergence after allopolyploidization.</title>
        <authorList>
            <person name="Zhang X."/>
            <person name="Chen Y."/>
            <person name="Wang L."/>
            <person name="Yuan Y."/>
            <person name="Fang M."/>
            <person name="Shi L."/>
            <person name="Lu R."/>
            <person name="Comes H.P."/>
            <person name="Ma Y."/>
            <person name="Chen Y."/>
            <person name="Huang G."/>
            <person name="Zhou Y."/>
            <person name="Zheng Z."/>
            <person name="Qiu Y."/>
        </authorList>
    </citation>
    <scope>NUCLEOTIDE SEQUENCE [LARGE SCALE GENOMIC DNA]</scope>
    <source>
        <strain evidence="2">F231</strain>
    </source>
</reference>
<dbReference type="InterPro" id="IPR016024">
    <property type="entry name" value="ARM-type_fold"/>
</dbReference>
<keyword evidence="3" id="KW-1185">Reference proteome</keyword>
<evidence type="ECO:0000256" key="1">
    <source>
        <dbReference type="ARBA" id="ARBA00022737"/>
    </source>
</evidence>
<name>A0AAN7QH18_TRANT</name>
<dbReference type="InterPro" id="IPR011989">
    <property type="entry name" value="ARM-like"/>
</dbReference>
<dbReference type="Gene3D" id="1.25.10.10">
    <property type="entry name" value="Leucine-rich Repeat Variant"/>
    <property type="match status" value="1"/>
</dbReference>
<proteinExistence type="predicted"/>